<evidence type="ECO:0000313" key="8">
    <source>
        <dbReference type="Proteomes" id="UP001364224"/>
    </source>
</evidence>
<dbReference type="PANTHER" id="PTHR47506">
    <property type="entry name" value="TRANSCRIPTIONAL REGULATORY PROTEIN"/>
    <property type="match status" value="1"/>
</dbReference>
<gene>
    <name evidence="7" type="ORF">V1286_000789</name>
</gene>
<name>A0ABU8B406_9BRAD</name>
<evidence type="ECO:0000256" key="4">
    <source>
        <dbReference type="PROSITE-ProRule" id="PRU00335"/>
    </source>
</evidence>
<dbReference type="SUPFAM" id="SSF48498">
    <property type="entry name" value="Tetracyclin repressor-like, C-terminal domain"/>
    <property type="match status" value="1"/>
</dbReference>
<dbReference type="Gene3D" id="1.10.10.60">
    <property type="entry name" value="Homeodomain-like"/>
    <property type="match status" value="1"/>
</dbReference>
<dbReference type="SUPFAM" id="SSF46689">
    <property type="entry name" value="Homeodomain-like"/>
    <property type="match status" value="1"/>
</dbReference>
<evidence type="ECO:0000313" key="7">
    <source>
        <dbReference type="EMBL" id="MEH2553260.1"/>
    </source>
</evidence>
<dbReference type="InterPro" id="IPR001647">
    <property type="entry name" value="HTH_TetR"/>
</dbReference>
<comment type="caution">
    <text evidence="7">The sequence shown here is derived from an EMBL/GenBank/DDBJ whole genome shotgun (WGS) entry which is preliminary data.</text>
</comment>
<keyword evidence="8" id="KW-1185">Reference proteome</keyword>
<keyword evidence="1" id="KW-0805">Transcription regulation</keyword>
<keyword evidence="2 4" id="KW-0238">DNA-binding</keyword>
<keyword evidence="3" id="KW-0804">Transcription</keyword>
<dbReference type="InterPro" id="IPR036271">
    <property type="entry name" value="Tet_transcr_reg_TetR-rel_C_sf"/>
</dbReference>
<evidence type="ECO:0000256" key="2">
    <source>
        <dbReference type="ARBA" id="ARBA00023125"/>
    </source>
</evidence>
<dbReference type="InterPro" id="IPR009057">
    <property type="entry name" value="Homeodomain-like_sf"/>
</dbReference>
<dbReference type="Pfam" id="PF00440">
    <property type="entry name" value="TetR_N"/>
    <property type="match status" value="1"/>
</dbReference>
<evidence type="ECO:0000259" key="6">
    <source>
        <dbReference type="PROSITE" id="PS50977"/>
    </source>
</evidence>
<accession>A0ABU8B406</accession>
<dbReference type="Gene3D" id="1.10.357.10">
    <property type="entry name" value="Tetracycline Repressor, domain 2"/>
    <property type="match status" value="1"/>
</dbReference>
<dbReference type="PANTHER" id="PTHR47506:SF7">
    <property type="entry name" value="TRANSCRIPTIONAL REGULATORY PROTEIN"/>
    <property type="match status" value="1"/>
</dbReference>
<evidence type="ECO:0000256" key="5">
    <source>
        <dbReference type="SAM" id="MobiDB-lite"/>
    </source>
</evidence>
<evidence type="ECO:0000256" key="1">
    <source>
        <dbReference type="ARBA" id="ARBA00023015"/>
    </source>
</evidence>
<reference evidence="7 8" key="1">
    <citation type="submission" date="2024-02" db="EMBL/GenBank/DDBJ databases">
        <title>Adaptive strategies in a cosmopolitan and abundant soil bacterium.</title>
        <authorList>
            <person name="Carini P."/>
        </authorList>
    </citation>
    <scope>NUCLEOTIDE SEQUENCE [LARGE SCALE GENOMIC DNA]</scope>
    <source>
        <strain evidence="7 8">AZCC 1608</strain>
    </source>
</reference>
<dbReference type="EMBL" id="JAZHRV010000001">
    <property type="protein sequence ID" value="MEH2553260.1"/>
    <property type="molecule type" value="Genomic_DNA"/>
</dbReference>
<feature type="domain" description="HTH tetR-type" evidence="6">
    <location>
        <begin position="26"/>
        <end position="86"/>
    </location>
</feature>
<sequence length="224" mass="24631">METVRTAGHLRTLHGVAMRYGEDHRRQTHNRIVENASYGLRQKGAEGLSVVDLMKLAGLTHGGFYNHFVSRAALVSEAIAFAMDQTTERWKKLANGKTSRERFEALIADYLSPRHRDNPKHGCALPTLAVDVARSSPSEQQALTSKLEKMIDALVELLPGEPPRQARQIATGAIATMVGSIVLSRAVGAGKLSDRILDAGRRTAGGRIRKPQRRTIKAMRCEKS</sequence>
<organism evidence="7 8">
    <name type="scientific">Bradyrhizobium algeriense</name>
    <dbReference type="NCBI Taxonomy" id="634784"/>
    <lineage>
        <taxon>Bacteria</taxon>
        <taxon>Pseudomonadati</taxon>
        <taxon>Pseudomonadota</taxon>
        <taxon>Alphaproteobacteria</taxon>
        <taxon>Hyphomicrobiales</taxon>
        <taxon>Nitrobacteraceae</taxon>
        <taxon>Bradyrhizobium</taxon>
    </lineage>
</organism>
<feature type="region of interest" description="Disordered" evidence="5">
    <location>
        <begin position="203"/>
        <end position="224"/>
    </location>
</feature>
<dbReference type="Proteomes" id="UP001364224">
    <property type="component" value="Unassembled WGS sequence"/>
</dbReference>
<feature type="compositionally biased region" description="Basic residues" evidence="5">
    <location>
        <begin position="207"/>
        <end position="217"/>
    </location>
</feature>
<evidence type="ECO:0000256" key="3">
    <source>
        <dbReference type="ARBA" id="ARBA00023163"/>
    </source>
</evidence>
<dbReference type="RefSeq" id="WP_334477703.1">
    <property type="nucleotide sequence ID" value="NZ_JAZHRV010000001.1"/>
</dbReference>
<protein>
    <submittedName>
        <fullName evidence="7">TetR/AcrR family transcriptional repressor of nem operon</fullName>
    </submittedName>
</protein>
<proteinExistence type="predicted"/>
<feature type="DNA-binding region" description="H-T-H motif" evidence="4">
    <location>
        <begin position="49"/>
        <end position="68"/>
    </location>
</feature>
<dbReference type="PROSITE" id="PS50977">
    <property type="entry name" value="HTH_TETR_2"/>
    <property type="match status" value="1"/>
</dbReference>